<dbReference type="Proteomes" id="UP000494211">
    <property type="component" value="Unassembled WGS sequence"/>
</dbReference>
<feature type="transmembrane region" description="Helical" evidence="1">
    <location>
        <begin position="204"/>
        <end position="226"/>
    </location>
</feature>
<keyword evidence="1" id="KW-1133">Transmembrane helix</keyword>
<dbReference type="EMBL" id="CABWJV010000004">
    <property type="protein sequence ID" value="VWQ23785.1"/>
    <property type="molecule type" value="Genomic_DNA"/>
</dbReference>
<evidence type="ECO:0000313" key="3">
    <source>
        <dbReference type="Proteomes" id="UP000494211"/>
    </source>
</evidence>
<protein>
    <submittedName>
        <fullName evidence="2">Uncharacterized protein</fullName>
    </submittedName>
</protein>
<keyword evidence="1" id="KW-0812">Transmembrane</keyword>
<accession>A0ABY6YD47</accession>
<feature type="transmembrane region" description="Helical" evidence="1">
    <location>
        <begin position="152"/>
        <end position="171"/>
    </location>
</feature>
<reference evidence="2 3" key="1">
    <citation type="submission" date="2019-10" db="EMBL/GenBank/DDBJ databases">
        <authorList>
            <consortium name="Melissa Lawson"/>
            <person name="O'neill I."/>
        </authorList>
    </citation>
    <scope>NUCLEOTIDE SEQUENCE [LARGE SCALE GENOMIC DNA]</scope>
    <source>
        <strain evidence="2">LH_658</strain>
    </source>
</reference>
<evidence type="ECO:0000256" key="1">
    <source>
        <dbReference type="SAM" id="Phobius"/>
    </source>
</evidence>
<feature type="transmembrane region" description="Helical" evidence="1">
    <location>
        <begin position="238"/>
        <end position="260"/>
    </location>
</feature>
<comment type="caution">
    <text evidence="2">The sequence shown here is derived from an EMBL/GenBank/DDBJ whole genome shotgun (WGS) entry which is preliminary data.</text>
</comment>
<proteinExistence type="predicted"/>
<keyword evidence="3" id="KW-1185">Reference proteome</keyword>
<feature type="transmembrane region" description="Helical" evidence="1">
    <location>
        <begin position="67"/>
        <end position="83"/>
    </location>
</feature>
<name>A0ABY6YD47_BIFPS</name>
<organism evidence="2 3">
    <name type="scientific">Bifidobacterium pseudocatenulatum</name>
    <dbReference type="NCBI Taxonomy" id="28026"/>
    <lineage>
        <taxon>Bacteria</taxon>
        <taxon>Bacillati</taxon>
        <taxon>Actinomycetota</taxon>
        <taxon>Actinomycetes</taxon>
        <taxon>Bifidobacteriales</taxon>
        <taxon>Bifidobacteriaceae</taxon>
        <taxon>Bifidobacterium</taxon>
    </lineage>
</organism>
<evidence type="ECO:0000313" key="2">
    <source>
        <dbReference type="EMBL" id="VWQ23785.1"/>
    </source>
</evidence>
<feature type="transmembrane region" description="Helical" evidence="1">
    <location>
        <begin position="90"/>
        <end position="109"/>
    </location>
</feature>
<sequence>MNQACARNDTIDASNHHGRPQYRPQYRSFLRFLATQDRNVIWLLLAIAFLPVDGITLGLYAPFWSPISPALFAVYCLCNWRQLRIAANRYLPMFLLPVACIILSIPGWLKFGIHLNAAFMSITGLLGVLATLGAIAIAFGIKRIPWRTPLRILIASYWFSFGVGVVQWLSIHLHIKPLTDYFAHLMYRQYINESSVWGGGRPQFLFAEPSYIGMHLFGVLLPLMWLMRGRDRIYAKRLRNLIVVYAIGAVLMQAGTRIVLRANLPES</sequence>
<feature type="transmembrane region" description="Helical" evidence="1">
    <location>
        <begin position="40"/>
        <end position="61"/>
    </location>
</feature>
<feature type="transmembrane region" description="Helical" evidence="1">
    <location>
        <begin position="115"/>
        <end position="140"/>
    </location>
</feature>
<keyword evidence="1" id="KW-0472">Membrane</keyword>
<gene>
    <name evidence="2" type="ORF">BIFLH658_01579</name>
</gene>